<dbReference type="InterPro" id="IPR025966">
    <property type="entry name" value="OppC_N"/>
</dbReference>
<keyword evidence="11" id="KW-1185">Reference proteome</keyword>
<dbReference type="SUPFAM" id="SSF161098">
    <property type="entry name" value="MetI-like"/>
    <property type="match status" value="1"/>
</dbReference>
<comment type="subcellular location">
    <subcellularLocation>
        <location evidence="1 7">Cell membrane</location>
        <topology evidence="1 7">Multi-pass membrane protein</topology>
    </subcellularLocation>
</comment>
<dbReference type="GO" id="GO:0005886">
    <property type="term" value="C:plasma membrane"/>
    <property type="evidence" value="ECO:0007669"/>
    <property type="project" value="UniProtKB-SubCell"/>
</dbReference>
<feature type="region of interest" description="Disordered" evidence="8">
    <location>
        <begin position="1"/>
        <end position="33"/>
    </location>
</feature>
<dbReference type="Gene3D" id="1.10.3720.10">
    <property type="entry name" value="MetI-like"/>
    <property type="match status" value="1"/>
</dbReference>
<dbReference type="Pfam" id="PF00528">
    <property type="entry name" value="BPD_transp_1"/>
    <property type="match status" value="1"/>
</dbReference>
<dbReference type="RefSeq" id="WP_126637851.1">
    <property type="nucleotide sequence ID" value="NZ_BIFH01000018.1"/>
</dbReference>
<feature type="transmembrane region" description="Helical" evidence="7">
    <location>
        <begin position="114"/>
        <end position="139"/>
    </location>
</feature>
<evidence type="ECO:0000256" key="1">
    <source>
        <dbReference type="ARBA" id="ARBA00004651"/>
    </source>
</evidence>
<evidence type="ECO:0000256" key="4">
    <source>
        <dbReference type="ARBA" id="ARBA00022692"/>
    </source>
</evidence>
<evidence type="ECO:0000256" key="6">
    <source>
        <dbReference type="ARBA" id="ARBA00023136"/>
    </source>
</evidence>
<dbReference type="AlphaFoldDB" id="A0A401YMD5"/>
<evidence type="ECO:0000259" key="9">
    <source>
        <dbReference type="PROSITE" id="PS50928"/>
    </source>
</evidence>
<feature type="transmembrane region" description="Helical" evidence="7">
    <location>
        <begin position="151"/>
        <end position="171"/>
    </location>
</feature>
<dbReference type="Pfam" id="PF12911">
    <property type="entry name" value="OppC_N"/>
    <property type="match status" value="1"/>
</dbReference>
<dbReference type="InterPro" id="IPR050366">
    <property type="entry name" value="BP-dependent_transpt_permease"/>
</dbReference>
<feature type="transmembrane region" description="Helical" evidence="7">
    <location>
        <begin position="225"/>
        <end position="247"/>
    </location>
</feature>
<dbReference type="PANTHER" id="PTHR43386:SF1">
    <property type="entry name" value="D,D-DIPEPTIDE TRANSPORT SYSTEM PERMEASE PROTEIN DDPC-RELATED"/>
    <property type="match status" value="1"/>
</dbReference>
<dbReference type="OrthoDB" id="9812701at2"/>
<keyword evidence="3" id="KW-1003">Cell membrane</keyword>
<keyword evidence="2 7" id="KW-0813">Transport</keyword>
<keyword evidence="5 7" id="KW-1133">Transmembrane helix</keyword>
<dbReference type="InterPro" id="IPR035906">
    <property type="entry name" value="MetI-like_sf"/>
</dbReference>
<feature type="transmembrane region" description="Helical" evidence="7">
    <location>
        <begin position="177"/>
        <end position="194"/>
    </location>
</feature>
<evidence type="ECO:0000256" key="5">
    <source>
        <dbReference type="ARBA" id="ARBA00022989"/>
    </source>
</evidence>
<dbReference type="PANTHER" id="PTHR43386">
    <property type="entry name" value="OLIGOPEPTIDE TRANSPORT SYSTEM PERMEASE PROTEIN APPC"/>
    <property type="match status" value="1"/>
</dbReference>
<dbReference type="EMBL" id="BIFH01000018">
    <property type="protein sequence ID" value="GCD95755.1"/>
    <property type="molecule type" value="Genomic_DNA"/>
</dbReference>
<evidence type="ECO:0000256" key="8">
    <source>
        <dbReference type="SAM" id="MobiDB-lite"/>
    </source>
</evidence>
<feature type="transmembrane region" description="Helical" evidence="7">
    <location>
        <begin position="282"/>
        <end position="302"/>
    </location>
</feature>
<reference evidence="10 11" key="1">
    <citation type="submission" date="2018-12" db="EMBL/GenBank/DDBJ databases">
        <title>Draft genome sequence of Embleya hyalina NBRC 13850T.</title>
        <authorList>
            <person name="Komaki H."/>
            <person name="Hosoyama A."/>
            <person name="Kimura A."/>
            <person name="Ichikawa N."/>
            <person name="Tamura T."/>
        </authorList>
    </citation>
    <scope>NUCLEOTIDE SEQUENCE [LARGE SCALE GENOMIC DNA]</scope>
    <source>
        <strain evidence="10 11">NBRC 13850</strain>
    </source>
</reference>
<comment type="similarity">
    <text evidence="7">Belongs to the binding-protein-dependent transport system permease family.</text>
</comment>
<keyword evidence="4 7" id="KW-0812">Transmembrane</keyword>
<keyword evidence="6 7" id="KW-0472">Membrane</keyword>
<dbReference type="Proteomes" id="UP000286931">
    <property type="component" value="Unassembled WGS sequence"/>
</dbReference>
<dbReference type="InterPro" id="IPR000515">
    <property type="entry name" value="MetI-like"/>
</dbReference>
<dbReference type="GO" id="GO:0055085">
    <property type="term" value="P:transmembrane transport"/>
    <property type="evidence" value="ECO:0007669"/>
    <property type="project" value="InterPro"/>
</dbReference>
<evidence type="ECO:0000256" key="3">
    <source>
        <dbReference type="ARBA" id="ARBA00022475"/>
    </source>
</evidence>
<protein>
    <submittedName>
        <fullName evidence="10">ABC transporter permease</fullName>
    </submittedName>
</protein>
<feature type="transmembrane region" description="Helical" evidence="7">
    <location>
        <begin position="51"/>
        <end position="73"/>
    </location>
</feature>
<dbReference type="PROSITE" id="PS50928">
    <property type="entry name" value="ABC_TM1"/>
    <property type="match status" value="1"/>
</dbReference>
<feature type="domain" description="ABC transmembrane type-1" evidence="9">
    <location>
        <begin position="116"/>
        <end position="302"/>
    </location>
</feature>
<evidence type="ECO:0000313" key="10">
    <source>
        <dbReference type="EMBL" id="GCD95755.1"/>
    </source>
</evidence>
<proteinExistence type="inferred from homology"/>
<accession>A0A401YMD5</accession>
<name>A0A401YMD5_9ACTN</name>
<evidence type="ECO:0000256" key="7">
    <source>
        <dbReference type="RuleBase" id="RU363032"/>
    </source>
</evidence>
<gene>
    <name evidence="10" type="primary">oppC</name>
    <name evidence="10" type="ORF">EHYA_03438</name>
</gene>
<dbReference type="CDD" id="cd06261">
    <property type="entry name" value="TM_PBP2"/>
    <property type="match status" value="1"/>
</dbReference>
<feature type="compositionally biased region" description="Low complexity" evidence="8">
    <location>
        <begin position="1"/>
        <end position="22"/>
    </location>
</feature>
<sequence length="315" mass="32759">MTDSAAARIAASQAPTAPTPASGEPAPTAPARNGDKPRYRIVLARFLRHRLAVVGLFILTALAVACFGADWIAPYGHNHQDLLLGAQQPSSGHWLGTDSLGRDYLSELLFAGQVSLAIGICVALLSTVVGTAVGAIAGFAGGWADEVIMRVTDLFLIVPAIAVLALALQAVGSSPSTIVLVLSALGWTMIARVVRAQVLTLRNKEFIQAARVIGASNARIVVRHLLPNLTGVIAVNVSLAVASAIILESTTSFLGFGIQPPQSSWGNMLSQAAGLIGTSQAYLLYVPGLAILITVLAVNFVGDGLRDAFDPQGRQ</sequence>
<evidence type="ECO:0000256" key="2">
    <source>
        <dbReference type="ARBA" id="ARBA00022448"/>
    </source>
</evidence>
<organism evidence="10 11">
    <name type="scientific">Embleya hyalina</name>
    <dbReference type="NCBI Taxonomy" id="516124"/>
    <lineage>
        <taxon>Bacteria</taxon>
        <taxon>Bacillati</taxon>
        <taxon>Actinomycetota</taxon>
        <taxon>Actinomycetes</taxon>
        <taxon>Kitasatosporales</taxon>
        <taxon>Streptomycetaceae</taxon>
        <taxon>Embleya</taxon>
    </lineage>
</organism>
<comment type="caution">
    <text evidence="10">The sequence shown here is derived from an EMBL/GenBank/DDBJ whole genome shotgun (WGS) entry which is preliminary data.</text>
</comment>
<evidence type="ECO:0000313" key="11">
    <source>
        <dbReference type="Proteomes" id="UP000286931"/>
    </source>
</evidence>